<organism evidence="6 7">
    <name type="scientific">Kiloniella spongiae</name>
    <dbReference type="NCBI Taxonomy" id="1489064"/>
    <lineage>
        <taxon>Bacteria</taxon>
        <taxon>Pseudomonadati</taxon>
        <taxon>Pseudomonadota</taxon>
        <taxon>Alphaproteobacteria</taxon>
        <taxon>Rhodospirillales</taxon>
        <taxon>Kiloniellaceae</taxon>
        <taxon>Kiloniella</taxon>
    </lineage>
</organism>
<protein>
    <submittedName>
        <fullName evidence="6">Transcriptional regulator</fullName>
    </submittedName>
</protein>
<keyword evidence="7" id="KW-1185">Reference proteome</keyword>
<dbReference type="Gene3D" id="1.10.10.10">
    <property type="entry name" value="Winged helix-like DNA-binding domain superfamily/Winged helix DNA-binding domain"/>
    <property type="match status" value="1"/>
</dbReference>
<keyword evidence="4" id="KW-0804">Transcription</keyword>
<reference evidence="6 7" key="1">
    <citation type="submission" date="2015-03" db="EMBL/GenBank/DDBJ databases">
        <title>Genome Sequence of Kiloniella spongiae MEBiC09566, isolated from a marine sponge.</title>
        <authorList>
            <person name="Shao Z."/>
            <person name="Wang L."/>
            <person name="Li X."/>
        </authorList>
    </citation>
    <scope>NUCLEOTIDE SEQUENCE [LARGE SCALE GENOMIC DNA]</scope>
    <source>
        <strain evidence="6 7">MEBiC09566</strain>
    </source>
</reference>
<dbReference type="Pfam" id="PF03466">
    <property type="entry name" value="LysR_substrate"/>
    <property type="match status" value="1"/>
</dbReference>
<dbReference type="GO" id="GO:0006351">
    <property type="term" value="P:DNA-templated transcription"/>
    <property type="evidence" value="ECO:0007669"/>
    <property type="project" value="TreeGrafter"/>
</dbReference>
<dbReference type="InterPro" id="IPR036390">
    <property type="entry name" value="WH_DNA-bd_sf"/>
</dbReference>
<dbReference type="SUPFAM" id="SSF53850">
    <property type="entry name" value="Periplasmic binding protein-like II"/>
    <property type="match status" value="1"/>
</dbReference>
<name>A0A0H2MB89_9PROT</name>
<dbReference type="InterPro" id="IPR005119">
    <property type="entry name" value="LysR_subst-bd"/>
</dbReference>
<dbReference type="Proteomes" id="UP000035444">
    <property type="component" value="Unassembled WGS sequence"/>
</dbReference>
<dbReference type="GO" id="GO:0043565">
    <property type="term" value="F:sequence-specific DNA binding"/>
    <property type="evidence" value="ECO:0007669"/>
    <property type="project" value="TreeGrafter"/>
</dbReference>
<dbReference type="CDD" id="cd08422">
    <property type="entry name" value="PBP2_CrgA_like"/>
    <property type="match status" value="1"/>
</dbReference>
<evidence type="ECO:0000256" key="1">
    <source>
        <dbReference type="ARBA" id="ARBA00009437"/>
    </source>
</evidence>
<dbReference type="EMBL" id="LAQL01000013">
    <property type="protein sequence ID" value="KLN59593.1"/>
    <property type="molecule type" value="Genomic_DNA"/>
</dbReference>
<dbReference type="Pfam" id="PF00126">
    <property type="entry name" value="HTH_1"/>
    <property type="match status" value="1"/>
</dbReference>
<evidence type="ECO:0000256" key="4">
    <source>
        <dbReference type="ARBA" id="ARBA00023163"/>
    </source>
</evidence>
<dbReference type="PANTHER" id="PTHR30537:SF30">
    <property type="entry name" value="TRANSCRIPTIONAL REGULATOR-RELATED"/>
    <property type="match status" value="1"/>
</dbReference>
<dbReference type="InterPro" id="IPR058163">
    <property type="entry name" value="LysR-type_TF_proteobact-type"/>
</dbReference>
<dbReference type="SUPFAM" id="SSF46785">
    <property type="entry name" value="Winged helix' DNA-binding domain"/>
    <property type="match status" value="1"/>
</dbReference>
<dbReference type="STRING" id="1489064.WH96_17160"/>
<sequence>MIDELRAMAVFAKTVEVGSFRAASRELALSPSVVSHHVSQLEDKLGVALLYRSTRRLSLTDDGEKLFGYAKEMLALAENGFDAIAQRASEPMGKLNITLPAGFIHGPIVDDLASFAQIFPKINLSVSFSDHQQDIIRDGIDLAIRVGTIEDSTLKSKKLTDLRRKLVVSPDYYKKHPEPRKIQDLQGWDFIGLTMRPNNKLLTNESGKSVRLTYEPQIVLDSIHAVIQLARAGAGVITPPDFLVADDIEQGRMLELFPEWTVESLPVYVIWPPNAPREGLTHRFIDYLGGCEKKRRSLDE</sequence>
<comment type="caution">
    <text evidence="6">The sequence shown here is derived from an EMBL/GenBank/DDBJ whole genome shotgun (WGS) entry which is preliminary data.</text>
</comment>
<dbReference type="InterPro" id="IPR036388">
    <property type="entry name" value="WH-like_DNA-bd_sf"/>
</dbReference>
<dbReference type="FunFam" id="1.10.10.10:FF:000001">
    <property type="entry name" value="LysR family transcriptional regulator"/>
    <property type="match status" value="1"/>
</dbReference>
<accession>A0A0H2MB89</accession>
<dbReference type="InterPro" id="IPR000847">
    <property type="entry name" value="LysR_HTH_N"/>
</dbReference>
<evidence type="ECO:0000313" key="6">
    <source>
        <dbReference type="EMBL" id="KLN59593.1"/>
    </source>
</evidence>
<dbReference type="RefSeq" id="WP_047765443.1">
    <property type="nucleotide sequence ID" value="NZ_LAQL01000013.1"/>
</dbReference>
<dbReference type="GO" id="GO:0003700">
    <property type="term" value="F:DNA-binding transcription factor activity"/>
    <property type="evidence" value="ECO:0007669"/>
    <property type="project" value="InterPro"/>
</dbReference>
<dbReference type="OrthoDB" id="9813056at2"/>
<keyword evidence="2" id="KW-0805">Transcription regulation</keyword>
<dbReference type="PANTHER" id="PTHR30537">
    <property type="entry name" value="HTH-TYPE TRANSCRIPTIONAL REGULATOR"/>
    <property type="match status" value="1"/>
</dbReference>
<evidence type="ECO:0000256" key="2">
    <source>
        <dbReference type="ARBA" id="ARBA00023015"/>
    </source>
</evidence>
<keyword evidence="3" id="KW-0238">DNA-binding</keyword>
<evidence type="ECO:0000259" key="5">
    <source>
        <dbReference type="PROSITE" id="PS50931"/>
    </source>
</evidence>
<feature type="domain" description="HTH lysR-type" evidence="5">
    <location>
        <begin position="3"/>
        <end position="60"/>
    </location>
</feature>
<comment type="similarity">
    <text evidence="1">Belongs to the LysR transcriptional regulatory family.</text>
</comment>
<evidence type="ECO:0000313" key="7">
    <source>
        <dbReference type="Proteomes" id="UP000035444"/>
    </source>
</evidence>
<gene>
    <name evidence="6" type="ORF">WH96_17160</name>
</gene>
<dbReference type="PATRIC" id="fig|1489064.4.peg.424"/>
<dbReference type="Gene3D" id="3.40.190.290">
    <property type="match status" value="1"/>
</dbReference>
<proteinExistence type="inferred from homology"/>
<dbReference type="PROSITE" id="PS50931">
    <property type="entry name" value="HTH_LYSR"/>
    <property type="match status" value="1"/>
</dbReference>
<dbReference type="AlphaFoldDB" id="A0A0H2MB89"/>
<evidence type="ECO:0000256" key="3">
    <source>
        <dbReference type="ARBA" id="ARBA00023125"/>
    </source>
</evidence>